<keyword evidence="2" id="KW-1185">Reference proteome</keyword>
<protein>
    <submittedName>
        <fullName evidence="1">Uncharacterized protein</fullName>
    </submittedName>
</protein>
<organism evidence="1 2">
    <name type="scientific">Irpex rosettiformis</name>
    <dbReference type="NCBI Taxonomy" id="378272"/>
    <lineage>
        <taxon>Eukaryota</taxon>
        <taxon>Fungi</taxon>
        <taxon>Dikarya</taxon>
        <taxon>Basidiomycota</taxon>
        <taxon>Agaricomycotina</taxon>
        <taxon>Agaricomycetes</taxon>
        <taxon>Polyporales</taxon>
        <taxon>Irpicaceae</taxon>
        <taxon>Irpex</taxon>
    </lineage>
</organism>
<reference evidence="1" key="1">
    <citation type="journal article" date="2021" name="Environ. Microbiol.">
        <title>Gene family expansions and transcriptome signatures uncover fungal adaptations to wood decay.</title>
        <authorList>
            <person name="Hage H."/>
            <person name="Miyauchi S."/>
            <person name="Viragh M."/>
            <person name="Drula E."/>
            <person name="Min B."/>
            <person name="Chaduli D."/>
            <person name="Navarro D."/>
            <person name="Favel A."/>
            <person name="Norest M."/>
            <person name="Lesage-Meessen L."/>
            <person name="Balint B."/>
            <person name="Merenyi Z."/>
            <person name="de Eugenio L."/>
            <person name="Morin E."/>
            <person name="Martinez A.T."/>
            <person name="Baldrian P."/>
            <person name="Stursova M."/>
            <person name="Martinez M.J."/>
            <person name="Novotny C."/>
            <person name="Magnuson J.K."/>
            <person name="Spatafora J.W."/>
            <person name="Maurice S."/>
            <person name="Pangilinan J."/>
            <person name="Andreopoulos W."/>
            <person name="LaButti K."/>
            <person name="Hundley H."/>
            <person name="Na H."/>
            <person name="Kuo A."/>
            <person name="Barry K."/>
            <person name="Lipzen A."/>
            <person name="Henrissat B."/>
            <person name="Riley R."/>
            <person name="Ahrendt S."/>
            <person name="Nagy L.G."/>
            <person name="Grigoriev I.V."/>
            <person name="Martin F."/>
            <person name="Rosso M.N."/>
        </authorList>
    </citation>
    <scope>NUCLEOTIDE SEQUENCE</scope>
    <source>
        <strain evidence="1">CBS 384.51</strain>
    </source>
</reference>
<proteinExistence type="predicted"/>
<evidence type="ECO:0000313" key="1">
    <source>
        <dbReference type="EMBL" id="KAI0091050.1"/>
    </source>
</evidence>
<evidence type="ECO:0000313" key="2">
    <source>
        <dbReference type="Proteomes" id="UP001055072"/>
    </source>
</evidence>
<sequence length="157" mass="17608">MCTRKYSESNLDSIAILDRKYNPSCMCICITSELGNSCQRLQERDPSSDSRGMVRETGLEVETTSCASDKPKTEETLTGMTYSAYPRISNPHALTLFQSSAGFLHTSKNAAQSSKVREKEERRELRSIECMHVVCDKFIIMHGCTGGMNMEINFNAM</sequence>
<dbReference type="EMBL" id="MU274906">
    <property type="protein sequence ID" value="KAI0091050.1"/>
    <property type="molecule type" value="Genomic_DNA"/>
</dbReference>
<gene>
    <name evidence="1" type="ORF">BDY19DRAFT_904546</name>
</gene>
<accession>A0ACB8U9W4</accession>
<dbReference type="Proteomes" id="UP001055072">
    <property type="component" value="Unassembled WGS sequence"/>
</dbReference>
<comment type="caution">
    <text evidence="1">The sequence shown here is derived from an EMBL/GenBank/DDBJ whole genome shotgun (WGS) entry which is preliminary data.</text>
</comment>
<name>A0ACB8U9W4_9APHY</name>